<gene>
    <name evidence="1" type="ORF">K3G42_026326</name>
</gene>
<organism evidence="1 2">
    <name type="scientific">Sphaerodactylus townsendi</name>
    <dbReference type="NCBI Taxonomy" id="933632"/>
    <lineage>
        <taxon>Eukaryota</taxon>
        <taxon>Metazoa</taxon>
        <taxon>Chordata</taxon>
        <taxon>Craniata</taxon>
        <taxon>Vertebrata</taxon>
        <taxon>Euteleostomi</taxon>
        <taxon>Lepidosauria</taxon>
        <taxon>Squamata</taxon>
        <taxon>Bifurcata</taxon>
        <taxon>Gekkota</taxon>
        <taxon>Sphaerodactylidae</taxon>
        <taxon>Sphaerodactylus</taxon>
    </lineage>
</organism>
<dbReference type="EMBL" id="CM037615">
    <property type="protein sequence ID" value="KAH8014132.1"/>
    <property type="molecule type" value="Genomic_DNA"/>
</dbReference>
<name>A0ACB8G3J4_9SAUR</name>
<comment type="caution">
    <text evidence="1">The sequence shown here is derived from an EMBL/GenBank/DDBJ whole genome shotgun (WGS) entry which is preliminary data.</text>
</comment>
<accession>A0ACB8G3J4</accession>
<keyword evidence="2" id="KW-1185">Reference proteome</keyword>
<dbReference type="Proteomes" id="UP000827872">
    <property type="component" value="Linkage Group LG02"/>
</dbReference>
<evidence type="ECO:0000313" key="2">
    <source>
        <dbReference type="Proteomes" id="UP000827872"/>
    </source>
</evidence>
<evidence type="ECO:0000313" key="1">
    <source>
        <dbReference type="EMBL" id="KAH8014132.1"/>
    </source>
</evidence>
<sequence>MCPGARSRAGGERPSEAVLPSPWSRRRAQSKKKPRHGPEEKRQPLDTPHAPCIRLAGSAACLGSEGLPPLQLLTPPPGEAPLDASSQARRPLLPFSRREPQQPQMLTAATSAGVRPSAPPPSSAFSERRIGTPLSTLGSSGRAQRLSSFPTSHAIAPTPALAFGRNSIFLE</sequence>
<proteinExistence type="predicted"/>
<reference evidence="1" key="1">
    <citation type="submission" date="2021-08" db="EMBL/GenBank/DDBJ databases">
        <title>The first chromosome-level gecko genome reveals the dynamic sex chromosomes of Neotropical dwarf geckos (Sphaerodactylidae: Sphaerodactylus).</title>
        <authorList>
            <person name="Pinto B.J."/>
            <person name="Keating S.E."/>
            <person name="Gamble T."/>
        </authorList>
    </citation>
    <scope>NUCLEOTIDE SEQUENCE</scope>
    <source>
        <strain evidence="1">TG3544</strain>
    </source>
</reference>
<protein>
    <submittedName>
        <fullName evidence="1">Uncharacterized protein</fullName>
    </submittedName>
</protein>